<evidence type="ECO:0000256" key="1">
    <source>
        <dbReference type="SAM" id="Phobius"/>
    </source>
</evidence>
<dbReference type="EMBL" id="ML178861">
    <property type="protein sequence ID" value="TFK96413.1"/>
    <property type="molecule type" value="Genomic_DNA"/>
</dbReference>
<evidence type="ECO:0000313" key="3">
    <source>
        <dbReference type="EMBL" id="TFK96413.1"/>
    </source>
</evidence>
<dbReference type="Pfam" id="PF20152">
    <property type="entry name" value="DUF6534"/>
    <property type="match status" value="1"/>
</dbReference>
<keyword evidence="1" id="KW-0472">Membrane</keyword>
<dbReference type="STRING" id="1884261.A0A5C3QD78"/>
<organism evidence="3 4">
    <name type="scientific">Pterulicium gracile</name>
    <dbReference type="NCBI Taxonomy" id="1884261"/>
    <lineage>
        <taxon>Eukaryota</taxon>
        <taxon>Fungi</taxon>
        <taxon>Dikarya</taxon>
        <taxon>Basidiomycota</taxon>
        <taxon>Agaricomycotina</taxon>
        <taxon>Agaricomycetes</taxon>
        <taxon>Agaricomycetidae</taxon>
        <taxon>Agaricales</taxon>
        <taxon>Pleurotineae</taxon>
        <taxon>Pterulaceae</taxon>
        <taxon>Pterulicium</taxon>
    </lineage>
</organism>
<evidence type="ECO:0000259" key="2">
    <source>
        <dbReference type="Pfam" id="PF20152"/>
    </source>
</evidence>
<feature type="transmembrane region" description="Helical" evidence="1">
    <location>
        <begin position="173"/>
        <end position="195"/>
    </location>
</feature>
<keyword evidence="4" id="KW-1185">Reference proteome</keyword>
<feature type="transmembrane region" description="Helical" evidence="1">
    <location>
        <begin position="98"/>
        <end position="121"/>
    </location>
</feature>
<dbReference type="OrthoDB" id="3263055at2759"/>
<feature type="domain" description="DUF6534" evidence="2">
    <location>
        <begin position="182"/>
        <end position="255"/>
    </location>
</feature>
<keyword evidence="1" id="KW-0812">Transmembrane</keyword>
<evidence type="ECO:0000313" key="4">
    <source>
        <dbReference type="Proteomes" id="UP000305067"/>
    </source>
</evidence>
<feature type="transmembrane region" description="Helical" evidence="1">
    <location>
        <begin position="244"/>
        <end position="262"/>
    </location>
</feature>
<feature type="transmembrane region" description="Helical" evidence="1">
    <location>
        <begin position="215"/>
        <end position="238"/>
    </location>
</feature>
<reference evidence="3 4" key="1">
    <citation type="journal article" date="2019" name="Nat. Ecol. Evol.">
        <title>Megaphylogeny resolves global patterns of mushroom evolution.</title>
        <authorList>
            <person name="Varga T."/>
            <person name="Krizsan K."/>
            <person name="Foldi C."/>
            <person name="Dima B."/>
            <person name="Sanchez-Garcia M."/>
            <person name="Sanchez-Ramirez S."/>
            <person name="Szollosi G.J."/>
            <person name="Szarkandi J.G."/>
            <person name="Papp V."/>
            <person name="Albert L."/>
            <person name="Andreopoulos W."/>
            <person name="Angelini C."/>
            <person name="Antonin V."/>
            <person name="Barry K.W."/>
            <person name="Bougher N.L."/>
            <person name="Buchanan P."/>
            <person name="Buyck B."/>
            <person name="Bense V."/>
            <person name="Catcheside P."/>
            <person name="Chovatia M."/>
            <person name="Cooper J."/>
            <person name="Damon W."/>
            <person name="Desjardin D."/>
            <person name="Finy P."/>
            <person name="Geml J."/>
            <person name="Haridas S."/>
            <person name="Hughes K."/>
            <person name="Justo A."/>
            <person name="Karasinski D."/>
            <person name="Kautmanova I."/>
            <person name="Kiss B."/>
            <person name="Kocsube S."/>
            <person name="Kotiranta H."/>
            <person name="LaButti K.M."/>
            <person name="Lechner B.E."/>
            <person name="Liimatainen K."/>
            <person name="Lipzen A."/>
            <person name="Lukacs Z."/>
            <person name="Mihaltcheva S."/>
            <person name="Morgado L.N."/>
            <person name="Niskanen T."/>
            <person name="Noordeloos M.E."/>
            <person name="Ohm R.A."/>
            <person name="Ortiz-Santana B."/>
            <person name="Ovrebo C."/>
            <person name="Racz N."/>
            <person name="Riley R."/>
            <person name="Savchenko A."/>
            <person name="Shiryaev A."/>
            <person name="Soop K."/>
            <person name="Spirin V."/>
            <person name="Szebenyi C."/>
            <person name="Tomsovsky M."/>
            <person name="Tulloss R.E."/>
            <person name="Uehling J."/>
            <person name="Grigoriev I.V."/>
            <person name="Vagvolgyi C."/>
            <person name="Papp T."/>
            <person name="Martin F.M."/>
            <person name="Miettinen O."/>
            <person name="Hibbett D.S."/>
            <person name="Nagy L.G."/>
        </authorList>
    </citation>
    <scope>NUCLEOTIDE SEQUENCE [LARGE SCALE GENOMIC DNA]</scope>
    <source>
        <strain evidence="3 4">CBS 309.79</strain>
    </source>
</reference>
<name>A0A5C3QD78_9AGAR</name>
<feature type="transmembrane region" description="Helical" evidence="1">
    <location>
        <begin position="133"/>
        <end position="153"/>
    </location>
</feature>
<feature type="transmembrane region" description="Helical" evidence="1">
    <location>
        <begin position="14"/>
        <end position="37"/>
    </location>
</feature>
<dbReference type="InterPro" id="IPR045339">
    <property type="entry name" value="DUF6534"/>
</dbReference>
<protein>
    <recommendedName>
        <fullName evidence="2">DUF6534 domain-containing protein</fullName>
    </recommendedName>
</protein>
<accession>A0A5C3QD78</accession>
<gene>
    <name evidence="3" type="ORF">BDV98DRAFT_636301</name>
</gene>
<dbReference type="PANTHER" id="PTHR40465">
    <property type="entry name" value="CHROMOSOME 1, WHOLE GENOME SHOTGUN SEQUENCE"/>
    <property type="match status" value="1"/>
</dbReference>
<dbReference type="PANTHER" id="PTHR40465:SF1">
    <property type="entry name" value="DUF6534 DOMAIN-CONTAINING PROTEIN"/>
    <property type="match status" value="1"/>
</dbReference>
<proteinExistence type="predicted"/>
<sequence length="267" mass="29977">MDTNLLADILEDTLGPTLIACVLGGILYGIFTLQTYFYYQTFSKDTWPLKLLTSFVWSLVPFHRFDVRTLETVHMGLIIGSLYNIAVLDAKNLFKMMIMPYSFIASVFVTASLFLVLSLFMVYRINKLSQTGLIAWICAPLSIVRSAFVVTLGVLTLEGSRNFPRFVTHHRQILIISMGMGAFTDVLLSGCMVYLLWGKQKGSNFSTTTRKIEKLIIFTIETGCVTGLLSLINMICLVTMPDEWIWLAIHMIVPKGVVLNNLSDMGC</sequence>
<dbReference type="Proteomes" id="UP000305067">
    <property type="component" value="Unassembled WGS sequence"/>
</dbReference>
<dbReference type="AlphaFoldDB" id="A0A5C3QD78"/>
<keyword evidence="1" id="KW-1133">Transmembrane helix</keyword>